<dbReference type="InterPro" id="IPR020095">
    <property type="entry name" value="PsdUridine_synth_TruA_C"/>
</dbReference>
<evidence type="ECO:0000313" key="5">
    <source>
        <dbReference type="EMBL" id="SUZ71910.1"/>
    </source>
</evidence>
<dbReference type="Gene3D" id="3.30.70.660">
    <property type="entry name" value="Pseudouridine synthase I, catalytic domain, C-terminal subdomain"/>
    <property type="match status" value="1"/>
</dbReference>
<dbReference type="Pfam" id="PF01416">
    <property type="entry name" value="PseudoU_synth_1"/>
    <property type="match status" value="1"/>
</dbReference>
<reference evidence="5" key="1">
    <citation type="submission" date="2018-05" db="EMBL/GenBank/DDBJ databases">
        <authorList>
            <person name="Lanie J.A."/>
            <person name="Ng W.-L."/>
            <person name="Kazmierczak K.M."/>
            <person name="Andrzejewski T.M."/>
            <person name="Davidsen T.M."/>
            <person name="Wayne K.J."/>
            <person name="Tettelin H."/>
            <person name="Glass J.I."/>
            <person name="Rusch D."/>
            <person name="Podicherti R."/>
            <person name="Tsui H.-C.T."/>
            <person name="Winkler M.E."/>
        </authorList>
    </citation>
    <scope>NUCLEOTIDE SEQUENCE</scope>
</reference>
<comment type="similarity">
    <text evidence="1">Belongs to the tRNA pseudouridine synthase TruA family.</text>
</comment>
<gene>
    <name evidence="5" type="ORF">METZ01_LOCUS24764</name>
</gene>
<keyword evidence="3" id="KW-0413">Isomerase</keyword>
<dbReference type="InterPro" id="IPR001406">
    <property type="entry name" value="PsdUridine_synth_TruA"/>
</dbReference>
<sequence length="174" mass="20518">MDNNDIKNAMNARLPHEIRITEVESVSDKFHSRYDAKRKEYIYQCTLDNNPLLKSNYWFVKSIDLDILNHTSEKLCGNHNFLSFSKFNPEKENTMCEIFVSKWILEDEKLLYITEGNRFLHHMVRYLVGTMIACSQKKIDNDDFTNLLEDPIKDAKIFKAPANGLILNKIYYEN</sequence>
<dbReference type="GO" id="GO:0009982">
    <property type="term" value="F:pseudouridine synthase activity"/>
    <property type="evidence" value="ECO:0007669"/>
    <property type="project" value="InterPro"/>
</dbReference>
<name>A0A381PYG1_9ZZZZ</name>
<evidence type="ECO:0000256" key="1">
    <source>
        <dbReference type="ARBA" id="ARBA00009375"/>
    </source>
</evidence>
<dbReference type="InterPro" id="IPR020097">
    <property type="entry name" value="PsdUridine_synth_TruA_a/b_dom"/>
</dbReference>
<evidence type="ECO:0000256" key="2">
    <source>
        <dbReference type="ARBA" id="ARBA00022694"/>
    </source>
</evidence>
<dbReference type="InterPro" id="IPR020103">
    <property type="entry name" value="PsdUridine_synth_cat_dom_sf"/>
</dbReference>
<accession>A0A381PYG1</accession>
<dbReference type="PANTHER" id="PTHR11142:SF0">
    <property type="entry name" value="TRNA PSEUDOURIDINE SYNTHASE-LIKE 1"/>
    <property type="match status" value="1"/>
</dbReference>
<organism evidence="5">
    <name type="scientific">marine metagenome</name>
    <dbReference type="NCBI Taxonomy" id="408172"/>
    <lineage>
        <taxon>unclassified sequences</taxon>
        <taxon>metagenomes</taxon>
        <taxon>ecological metagenomes</taxon>
    </lineage>
</organism>
<proteinExistence type="inferred from homology"/>
<dbReference type="SUPFAM" id="SSF55120">
    <property type="entry name" value="Pseudouridine synthase"/>
    <property type="match status" value="1"/>
</dbReference>
<protein>
    <recommendedName>
        <fullName evidence="4">Pseudouridine synthase I TruA alpha/beta domain-containing protein</fullName>
    </recommendedName>
</protein>
<dbReference type="GO" id="GO:0031119">
    <property type="term" value="P:tRNA pseudouridine synthesis"/>
    <property type="evidence" value="ECO:0007669"/>
    <property type="project" value="TreeGrafter"/>
</dbReference>
<evidence type="ECO:0000256" key="3">
    <source>
        <dbReference type="ARBA" id="ARBA00023235"/>
    </source>
</evidence>
<keyword evidence="2" id="KW-0819">tRNA processing</keyword>
<dbReference type="PANTHER" id="PTHR11142">
    <property type="entry name" value="PSEUDOURIDYLATE SYNTHASE"/>
    <property type="match status" value="1"/>
</dbReference>
<dbReference type="EMBL" id="UINC01001138">
    <property type="protein sequence ID" value="SUZ71910.1"/>
    <property type="molecule type" value="Genomic_DNA"/>
</dbReference>
<dbReference type="GO" id="GO:0003723">
    <property type="term" value="F:RNA binding"/>
    <property type="evidence" value="ECO:0007669"/>
    <property type="project" value="InterPro"/>
</dbReference>
<evidence type="ECO:0000259" key="4">
    <source>
        <dbReference type="Pfam" id="PF01416"/>
    </source>
</evidence>
<dbReference type="AlphaFoldDB" id="A0A381PYG1"/>
<feature type="domain" description="Pseudouridine synthase I TruA alpha/beta" evidence="4">
    <location>
        <begin position="73"/>
        <end position="173"/>
    </location>
</feature>